<comment type="caution">
    <text evidence="2">The sequence shown here is derived from an EMBL/GenBank/DDBJ whole genome shotgun (WGS) entry which is preliminary data.</text>
</comment>
<dbReference type="EMBL" id="JAINDJ010000002">
    <property type="protein sequence ID" value="KAG9459078.1"/>
    <property type="molecule type" value="Genomic_DNA"/>
</dbReference>
<dbReference type="Proteomes" id="UP000825729">
    <property type="component" value="Unassembled WGS sequence"/>
</dbReference>
<keyword evidence="3" id="KW-1185">Reference proteome</keyword>
<accession>A0AAV7FH78</accession>
<evidence type="ECO:0000256" key="1">
    <source>
        <dbReference type="SAM" id="SignalP"/>
    </source>
</evidence>
<dbReference type="AlphaFoldDB" id="A0AAV7FH78"/>
<evidence type="ECO:0000313" key="2">
    <source>
        <dbReference type="EMBL" id="KAG9459078.1"/>
    </source>
</evidence>
<proteinExistence type="predicted"/>
<organism evidence="2 3">
    <name type="scientific">Aristolochia fimbriata</name>
    <name type="common">White veined hardy Dutchman's pipe vine</name>
    <dbReference type="NCBI Taxonomy" id="158543"/>
    <lineage>
        <taxon>Eukaryota</taxon>
        <taxon>Viridiplantae</taxon>
        <taxon>Streptophyta</taxon>
        <taxon>Embryophyta</taxon>
        <taxon>Tracheophyta</taxon>
        <taxon>Spermatophyta</taxon>
        <taxon>Magnoliopsida</taxon>
        <taxon>Magnoliidae</taxon>
        <taxon>Piperales</taxon>
        <taxon>Aristolochiaceae</taxon>
        <taxon>Aristolochia</taxon>
    </lineage>
</organism>
<dbReference type="Pfam" id="PF01190">
    <property type="entry name" value="Pollen_Ole_e_1"/>
    <property type="match status" value="1"/>
</dbReference>
<feature type="signal peptide" evidence="1">
    <location>
        <begin position="1"/>
        <end position="24"/>
    </location>
</feature>
<name>A0AAV7FH78_ARIFI</name>
<reference evidence="2 3" key="1">
    <citation type="submission" date="2021-07" db="EMBL/GenBank/DDBJ databases">
        <title>The Aristolochia fimbriata genome: insights into angiosperm evolution, floral development and chemical biosynthesis.</title>
        <authorList>
            <person name="Jiao Y."/>
        </authorList>
    </citation>
    <scope>NUCLEOTIDE SEQUENCE [LARGE SCALE GENOMIC DNA]</scope>
    <source>
        <strain evidence="2">IBCAS-2021</strain>
        <tissue evidence="2">Leaf</tissue>
    </source>
</reference>
<protein>
    <submittedName>
        <fullName evidence="2">Uncharacterized protein</fullName>
    </submittedName>
</protein>
<evidence type="ECO:0000313" key="3">
    <source>
        <dbReference type="Proteomes" id="UP000825729"/>
    </source>
</evidence>
<gene>
    <name evidence="2" type="ORF">H6P81_003586</name>
</gene>
<keyword evidence="1" id="KW-0732">Signal</keyword>
<sequence length="173" mass="18152">MALHSASAALLLALTLTQLHLSWCQIVRGSVSCNGCSPQLLPGVQVAVKCSKENNLAYAVTDEKGLFQAELPLSSFSTSSAPNCLAMILGGTKQLCGHKKSLVSKIVKAKNSDSYIVSTPLSVLPKCPSPPSKGSSSPGFKSSKTVDLPLPPEWGLAPTSYYINPFIPIIGIP</sequence>
<feature type="chain" id="PRO_5043877023" evidence="1">
    <location>
        <begin position="25"/>
        <end position="173"/>
    </location>
</feature>